<keyword evidence="5" id="KW-0297">G-protein coupled receptor</keyword>
<keyword evidence="2 5" id="KW-0812">Transmembrane</keyword>
<dbReference type="InterPro" id="IPR052954">
    <property type="entry name" value="GPCR-Ligand_Int"/>
</dbReference>
<evidence type="ECO:0000259" key="7">
    <source>
        <dbReference type="PROSITE" id="PS50262"/>
    </source>
</evidence>
<feature type="transmembrane region" description="Helical" evidence="6">
    <location>
        <begin position="190"/>
        <end position="218"/>
    </location>
</feature>
<reference evidence="8 9" key="1">
    <citation type="submission" date="2020-08" db="EMBL/GenBank/DDBJ databases">
        <authorList>
            <person name="Hejnol A."/>
        </authorList>
    </citation>
    <scope>NUCLEOTIDE SEQUENCE [LARGE SCALE GENOMIC DNA]</scope>
</reference>
<comment type="subcellular location">
    <subcellularLocation>
        <location evidence="1">Membrane</location>
    </subcellularLocation>
</comment>
<dbReference type="OrthoDB" id="9990906at2759"/>
<comment type="similarity">
    <text evidence="5">Belongs to the G-protein coupled receptor 1 family.</text>
</comment>
<feature type="transmembrane region" description="Helical" evidence="6">
    <location>
        <begin position="134"/>
        <end position="154"/>
    </location>
</feature>
<name>A0A7I8VLU3_9ANNE</name>
<comment type="caution">
    <text evidence="8">The sequence shown here is derived from an EMBL/GenBank/DDBJ whole genome shotgun (WGS) entry which is preliminary data.</text>
</comment>
<sequence>MTINSSSSEVMSGSEMLWVCCSPAILVFGICGNLLTLLVMLRSRMSGNSTSVFLPVLAVADSVALVSGIIPEWLEMAHIIKLKGLHPWSCRTEKVIFYSSIDASIWTLLAFTIDRWLAVVFPLKKTSWCTERRAKIAVLVVICSSIGLNSHVLWTRGTVRGLDRLKNETWTNHCGKPEPYAYFEKFIRPWIVFGLANALPVLLICFCNTMIVSALIRIPRRDGAMGVRDRDKANVLQTTFMCLSASFLFLFCVTPSIIVLIGRPWWDERYWYGVVKAVANLLTHVNHSVNFLLYCVSGRRFREELISMLRGEESPTSLKALRRATIMASMAYNRRETLGTLGTLSTLGRSFSSNNCLDRVSCV</sequence>
<evidence type="ECO:0000256" key="4">
    <source>
        <dbReference type="ARBA" id="ARBA00023136"/>
    </source>
</evidence>
<evidence type="ECO:0000256" key="3">
    <source>
        <dbReference type="ARBA" id="ARBA00022989"/>
    </source>
</evidence>
<dbReference type="PANTHER" id="PTHR46641">
    <property type="entry name" value="FMRFAMIDE RECEPTOR-RELATED"/>
    <property type="match status" value="1"/>
</dbReference>
<evidence type="ECO:0000313" key="9">
    <source>
        <dbReference type="Proteomes" id="UP000549394"/>
    </source>
</evidence>
<keyword evidence="5" id="KW-0807">Transducer</keyword>
<protein>
    <recommendedName>
        <fullName evidence="7">G-protein coupled receptors family 1 profile domain-containing protein</fullName>
    </recommendedName>
</protein>
<dbReference type="AlphaFoldDB" id="A0A7I8VLU3"/>
<dbReference type="Gene3D" id="1.20.1070.10">
    <property type="entry name" value="Rhodopsin 7-helix transmembrane proteins"/>
    <property type="match status" value="1"/>
</dbReference>
<accession>A0A7I8VLU3</accession>
<evidence type="ECO:0000256" key="2">
    <source>
        <dbReference type="ARBA" id="ARBA00022692"/>
    </source>
</evidence>
<dbReference type="Pfam" id="PF00001">
    <property type="entry name" value="7tm_1"/>
    <property type="match status" value="1"/>
</dbReference>
<keyword evidence="3 6" id="KW-1133">Transmembrane helix</keyword>
<dbReference type="GO" id="GO:0004930">
    <property type="term" value="F:G protein-coupled receptor activity"/>
    <property type="evidence" value="ECO:0007669"/>
    <property type="project" value="UniProtKB-KW"/>
</dbReference>
<dbReference type="InterPro" id="IPR000276">
    <property type="entry name" value="GPCR_Rhodpsn"/>
</dbReference>
<feature type="transmembrane region" description="Helical" evidence="6">
    <location>
        <begin position="52"/>
        <end position="70"/>
    </location>
</feature>
<keyword evidence="5" id="KW-0675">Receptor</keyword>
<feature type="transmembrane region" description="Helical" evidence="6">
    <location>
        <begin position="16"/>
        <end position="40"/>
    </location>
</feature>
<dbReference type="InterPro" id="IPR017452">
    <property type="entry name" value="GPCR_Rhodpsn_7TM"/>
</dbReference>
<dbReference type="SUPFAM" id="SSF81321">
    <property type="entry name" value="Family A G protein-coupled receptor-like"/>
    <property type="match status" value="1"/>
</dbReference>
<feature type="domain" description="G-protein coupled receptors family 1 profile" evidence="7">
    <location>
        <begin position="32"/>
        <end position="294"/>
    </location>
</feature>
<organism evidence="8 9">
    <name type="scientific">Dimorphilus gyrociliatus</name>
    <dbReference type="NCBI Taxonomy" id="2664684"/>
    <lineage>
        <taxon>Eukaryota</taxon>
        <taxon>Metazoa</taxon>
        <taxon>Spiralia</taxon>
        <taxon>Lophotrochozoa</taxon>
        <taxon>Annelida</taxon>
        <taxon>Polychaeta</taxon>
        <taxon>Polychaeta incertae sedis</taxon>
        <taxon>Dinophilidae</taxon>
        <taxon>Dimorphilus</taxon>
    </lineage>
</organism>
<evidence type="ECO:0000256" key="1">
    <source>
        <dbReference type="ARBA" id="ARBA00004370"/>
    </source>
</evidence>
<evidence type="ECO:0000313" key="8">
    <source>
        <dbReference type="EMBL" id="CAD5117265.1"/>
    </source>
</evidence>
<evidence type="ECO:0000256" key="5">
    <source>
        <dbReference type="RuleBase" id="RU000688"/>
    </source>
</evidence>
<keyword evidence="9" id="KW-1185">Reference proteome</keyword>
<dbReference type="EMBL" id="CAJFCJ010000007">
    <property type="protein sequence ID" value="CAD5117265.1"/>
    <property type="molecule type" value="Genomic_DNA"/>
</dbReference>
<dbReference type="PROSITE" id="PS50262">
    <property type="entry name" value="G_PROTEIN_RECEP_F1_2"/>
    <property type="match status" value="1"/>
</dbReference>
<feature type="transmembrane region" description="Helical" evidence="6">
    <location>
        <begin position="274"/>
        <end position="296"/>
    </location>
</feature>
<proteinExistence type="inferred from homology"/>
<dbReference type="PANTHER" id="PTHR46641:SF25">
    <property type="entry name" value="CNMAMIDE RECEPTOR-RELATED"/>
    <property type="match status" value="1"/>
</dbReference>
<dbReference type="PROSITE" id="PS00237">
    <property type="entry name" value="G_PROTEIN_RECEP_F1_1"/>
    <property type="match status" value="1"/>
</dbReference>
<evidence type="ECO:0000256" key="6">
    <source>
        <dbReference type="SAM" id="Phobius"/>
    </source>
</evidence>
<feature type="transmembrane region" description="Helical" evidence="6">
    <location>
        <begin position="239"/>
        <end position="262"/>
    </location>
</feature>
<dbReference type="GO" id="GO:0016020">
    <property type="term" value="C:membrane"/>
    <property type="evidence" value="ECO:0007669"/>
    <property type="project" value="UniProtKB-SubCell"/>
</dbReference>
<gene>
    <name evidence="8" type="ORF">DGYR_LOCUS5811</name>
</gene>
<dbReference type="PRINTS" id="PR00237">
    <property type="entry name" value="GPCRRHODOPSN"/>
</dbReference>
<dbReference type="CDD" id="cd14978">
    <property type="entry name" value="7tmA_FMRFamide_R-like"/>
    <property type="match status" value="1"/>
</dbReference>
<dbReference type="Proteomes" id="UP000549394">
    <property type="component" value="Unassembled WGS sequence"/>
</dbReference>
<keyword evidence="4 6" id="KW-0472">Membrane</keyword>